<protein>
    <submittedName>
        <fullName evidence="1">5103_t:CDS:1</fullName>
    </submittedName>
</protein>
<organism evidence="1 2">
    <name type="scientific">Acaulospora colombiana</name>
    <dbReference type="NCBI Taxonomy" id="27376"/>
    <lineage>
        <taxon>Eukaryota</taxon>
        <taxon>Fungi</taxon>
        <taxon>Fungi incertae sedis</taxon>
        <taxon>Mucoromycota</taxon>
        <taxon>Glomeromycotina</taxon>
        <taxon>Glomeromycetes</taxon>
        <taxon>Diversisporales</taxon>
        <taxon>Acaulosporaceae</taxon>
        <taxon>Acaulospora</taxon>
    </lineage>
</organism>
<comment type="caution">
    <text evidence="1">The sequence shown here is derived from an EMBL/GenBank/DDBJ whole genome shotgun (WGS) entry which is preliminary data.</text>
</comment>
<dbReference type="EMBL" id="CAJVPT010036153">
    <property type="protein sequence ID" value="CAG8713742.1"/>
    <property type="molecule type" value="Genomic_DNA"/>
</dbReference>
<reference evidence="1" key="1">
    <citation type="submission" date="2021-06" db="EMBL/GenBank/DDBJ databases">
        <authorList>
            <person name="Kallberg Y."/>
            <person name="Tangrot J."/>
            <person name="Rosling A."/>
        </authorList>
    </citation>
    <scope>NUCLEOTIDE SEQUENCE</scope>
    <source>
        <strain evidence="1">CL356</strain>
    </source>
</reference>
<evidence type="ECO:0000313" key="2">
    <source>
        <dbReference type="Proteomes" id="UP000789525"/>
    </source>
</evidence>
<feature type="non-terminal residue" evidence="1">
    <location>
        <position position="356"/>
    </location>
</feature>
<sequence>MAVLCSTTHLCTVFRSLSGKKLLGALLSFGILESVAQNGYVVPAGSREFYVYPAVDLLKQSTEAIPSPIICLTFAFIACTLFIWRIPSLSLALSSLMEGSFAKAAGLNGVSGVNRWTNHNDIAKFLEVAKEVGLLVIVSETLILFSDPHLRPYRLVQDLISMQNHLAVRLPGTRVLAYLIMVYRRWSTCLAWKCSGPSKNQCYGIQGCLASIVCVVTLLRIYYVKLPYSITEFAKLSAPYQVSSPIVLLNSDSFFSRIQAENEFGTSEYYNTPGLEEYMQDVIDTLRAVPRTHNDNWPKGAYGLPGLGQVDLYGWDGYPALFDCFHPDVWPETDTSLHANHVRLAPAVPLALYEWQ</sequence>
<evidence type="ECO:0000313" key="1">
    <source>
        <dbReference type="EMBL" id="CAG8713742.1"/>
    </source>
</evidence>
<keyword evidence="2" id="KW-1185">Reference proteome</keyword>
<proteinExistence type="predicted"/>
<dbReference type="Proteomes" id="UP000789525">
    <property type="component" value="Unassembled WGS sequence"/>
</dbReference>
<name>A0ACA9PKJ8_9GLOM</name>
<accession>A0ACA9PKJ8</accession>
<gene>
    <name evidence="1" type="ORF">ACOLOM_LOCUS10807</name>
</gene>